<name>A0A128EWJ3_9GAMM</name>
<reference evidence="2" key="1">
    <citation type="submission" date="2016-02" db="EMBL/GenBank/DDBJ databases">
        <authorList>
            <person name="Rodrigo-Torres Lidia"/>
            <person name="Arahal R.David."/>
        </authorList>
    </citation>
    <scope>NUCLEOTIDE SEQUENCE [LARGE SCALE GENOMIC DNA]</scope>
    <source>
        <strain evidence="2">CECT 9029</strain>
    </source>
</reference>
<dbReference type="Proteomes" id="UP000071641">
    <property type="component" value="Unassembled WGS sequence"/>
</dbReference>
<gene>
    <name evidence="1" type="ORF">GCE9029_01159</name>
</gene>
<organism evidence="1 2">
    <name type="scientific">Grimontia celer</name>
    <dbReference type="NCBI Taxonomy" id="1796497"/>
    <lineage>
        <taxon>Bacteria</taxon>
        <taxon>Pseudomonadati</taxon>
        <taxon>Pseudomonadota</taxon>
        <taxon>Gammaproteobacteria</taxon>
        <taxon>Vibrionales</taxon>
        <taxon>Vibrionaceae</taxon>
        <taxon>Grimontia</taxon>
    </lineage>
</organism>
<dbReference type="STRING" id="1796497.GCE9029_01159"/>
<accession>A0A128EWJ3</accession>
<proteinExistence type="predicted"/>
<dbReference type="EMBL" id="FIZX01000001">
    <property type="protein sequence ID" value="CZF78948.1"/>
    <property type="molecule type" value="Genomic_DNA"/>
</dbReference>
<sequence>MAAFFMSKSSNTYRFDKSMFYQNLNKLHQAND</sequence>
<keyword evidence="2" id="KW-1185">Reference proteome</keyword>
<dbReference type="AlphaFoldDB" id="A0A128EWJ3"/>
<protein>
    <submittedName>
        <fullName evidence="1">Uncharacterized protein</fullName>
    </submittedName>
</protein>
<evidence type="ECO:0000313" key="1">
    <source>
        <dbReference type="EMBL" id="CZF78948.1"/>
    </source>
</evidence>
<evidence type="ECO:0000313" key="2">
    <source>
        <dbReference type="Proteomes" id="UP000071641"/>
    </source>
</evidence>